<evidence type="ECO:0000256" key="3">
    <source>
        <dbReference type="ARBA" id="ARBA00022458"/>
    </source>
</evidence>
<organism evidence="7 8">
    <name type="scientific">Uabimicrobium amorphum</name>
    <dbReference type="NCBI Taxonomy" id="2596890"/>
    <lineage>
        <taxon>Bacteria</taxon>
        <taxon>Pseudomonadati</taxon>
        <taxon>Planctomycetota</taxon>
        <taxon>Candidatus Uabimicrobiia</taxon>
        <taxon>Candidatus Uabimicrobiales</taxon>
        <taxon>Candidatus Uabimicrobiaceae</taxon>
        <taxon>Candidatus Uabimicrobium</taxon>
    </lineage>
</organism>
<evidence type="ECO:0000259" key="6">
    <source>
        <dbReference type="PROSITE" id="PS50893"/>
    </source>
</evidence>
<dbReference type="Gene3D" id="3.40.50.300">
    <property type="entry name" value="P-loop containing nucleotide triphosphate hydrolases"/>
    <property type="match status" value="1"/>
</dbReference>
<dbReference type="InterPro" id="IPR050763">
    <property type="entry name" value="ABC_transporter_ATP-binding"/>
</dbReference>
<dbReference type="InterPro" id="IPR027417">
    <property type="entry name" value="P-loop_NTPase"/>
</dbReference>
<evidence type="ECO:0000313" key="7">
    <source>
        <dbReference type="EMBL" id="BBM88101.1"/>
    </source>
</evidence>
<dbReference type="PANTHER" id="PTHR42711">
    <property type="entry name" value="ABC TRANSPORTER ATP-BINDING PROTEIN"/>
    <property type="match status" value="1"/>
</dbReference>
<gene>
    <name evidence="7" type="ORF">UABAM_06517</name>
</gene>
<dbReference type="PROSITE" id="PS00211">
    <property type="entry name" value="ABC_TRANSPORTER_1"/>
    <property type="match status" value="1"/>
</dbReference>
<dbReference type="RefSeq" id="WP_151972280.1">
    <property type="nucleotide sequence ID" value="NZ_AP019860.1"/>
</dbReference>
<dbReference type="InterPro" id="IPR003593">
    <property type="entry name" value="AAA+_ATPase"/>
</dbReference>
<evidence type="ECO:0000256" key="1">
    <source>
        <dbReference type="ARBA" id="ARBA00005417"/>
    </source>
</evidence>
<sequence>MKIAIEVQKLHKHYESFHALKGIDLSVHHGEIFGFLGPNGAGKTTTIRCLLDLIRPSSGTVRIFDIDPQQNSVNVKKFIGYLPGELNLDDRLTARQSLSLFAALRNHQADWKWIEEHANKLKLRLDTKIKNFSKGNKQKVGIIQAFMHQPRLLILDEPTSGLDPLMQKQVLQMVTAAKNNGATVFFSSHILSEVEEVSDRVAIIRDGVIIDTAVVQNLIAKNVRCVTITCEKQIDVDGLLNKLPHLKLLENKQNTIVLQVEKELAKVIDYCSPYTIKDFVTKEPSLEEIFLTYYTS</sequence>
<keyword evidence="2" id="KW-0813">Transport</keyword>
<keyword evidence="3" id="KW-0536">Nodulation</keyword>
<dbReference type="OrthoDB" id="9795548at2"/>
<keyword evidence="5" id="KW-0067">ATP-binding</keyword>
<dbReference type="GO" id="GO:0005524">
    <property type="term" value="F:ATP binding"/>
    <property type="evidence" value="ECO:0007669"/>
    <property type="project" value="UniProtKB-KW"/>
</dbReference>
<reference evidence="7 8" key="1">
    <citation type="submission" date="2019-08" db="EMBL/GenBank/DDBJ databases">
        <title>Complete genome sequence of Candidatus Uab amorphum.</title>
        <authorList>
            <person name="Shiratori T."/>
            <person name="Suzuki S."/>
            <person name="Kakizawa Y."/>
            <person name="Ishida K."/>
        </authorList>
    </citation>
    <scope>NUCLEOTIDE SEQUENCE [LARGE SCALE GENOMIC DNA]</scope>
    <source>
        <strain evidence="7 8">SRT547</strain>
    </source>
</reference>
<dbReference type="KEGG" id="uam:UABAM_06517"/>
<protein>
    <submittedName>
        <fullName evidence="7">ABC transporter</fullName>
    </submittedName>
</protein>
<name>A0A5S9IV59_UABAM</name>
<evidence type="ECO:0000256" key="2">
    <source>
        <dbReference type="ARBA" id="ARBA00022448"/>
    </source>
</evidence>
<dbReference type="GO" id="GO:0016887">
    <property type="term" value="F:ATP hydrolysis activity"/>
    <property type="evidence" value="ECO:0007669"/>
    <property type="project" value="InterPro"/>
</dbReference>
<dbReference type="SMART" id="SM00382">
    <property type="entry name" value="AAA"/>
    <property type="match status" value="1"/>
</dbReference>
<keyword evidence="8" id="KW-1185">Reference proteome</keyword>
<comment type="similarity">
    <text evidence="1">Belongs to the ABC transporter superfamily.</text>
</comment>
<accession>A0A5S9IV59</accession>
<dbReference type="InterPro" id="IPR003439">
    <property type="entry name" value="ABC_transporter-like_ATP-bd"/>
</dbReference>
<dbReference type="PANTHER" id="PTHR42711:SF5">
    <property type="entry name" value="ABC TRANSPORTER ATP-BINDING PROTEIN NATA"/>
    <property type="match status" value="1"/>
</dbReference>
<dbReference type="InterPro" id="IPR017871">
    <property type="entry name" value="ABC_transporter-like_CS"/>
</dbReference>
<dbReference type="Pfam" id="PF00005">
    <property type="entry name" value="ABC_tran"/>
    <property type="match status" value="1"/>
</dbReference>
<dbReference type="SUPFAM" id="SSF52540">
    <property type="entry name" value="P-loop containing nucleoside triphosphate hydrolases"/>
    <property type="match status" value="1"/>
</dbReference>
<keyword evidence="4" id="KW-0547">Nucleotide-binding</keyword>
<evidence type="ECO:0000256" key="5">
    <source>
        <dbReference type="ARBA" id="ARBA00022840"/>
    </source>
</evidence>
<dbReference type="AlphaFoldDB" id="A0A5S9IV59"/>
<dbReference type="PROSITE" id="PS50893">
    <property type="entry name" value="ABC_TRANSPORTER_2"/>
    <property type="match status" value="1"/>
</dbReference>
<dbReference type="Proteomes" id="UP000326354">
    <property type="component" value="Chromosome"/>
</dbReference>
<evidence type="ECO:0000256" key="4">
    <source>
        <dbReference type="ARBA" id="ARBA00022741"/>
    </source>
</evidence>
<evidence type="ECO:0000313" key="8">
    <source>
        <dbReference type="Proteomes" id="UP000326354"/>
    </source>
</evidence>
<feature type="domain" description="ABC transporter" evidence="6">
    <location>
        <begin position="5"/>
        <end position="231"/>
    </location>
</feature>
<dbReference type="EMBL" id="AP019860">
    <property type="protein sequence ID" value="BBM88101.1"/>
    <property type="molecule type" value="Genomic_DNA"/>
</dbReference>
<proteinExistence type="inferred from homology"/>
<dbReference type="CDD" id="cd03230">
    <property type="entry name" value="ABC_DR_subfamily_A"/>
    <property type="match status" value="1"/>
</dbReference>